<dbReference type="InterPro" id="IPR005203">
    <property type="entry name" value="Hemocyanin_C"/>
</dbReference>
<dbReference type="InterPro" id="IPR000896">
    <property type="entry name" value="Hemocyanin/hexamerin_mid_dom"/>
</dbReference>
<dbReference type="EMBL" id="MW962743">
    <property type="protein sequence ID" value="QVD39509.1"/>
    <property type="molecule type" value="mRNA"/>
</dbReference>
<feature type="domain" description="Hemocyanin N-terminal" evidence="4">
    <location>
        <begin position="33"/>
        <end position="152"/>
    </location>
</feature>
<accession>A0A8E5JT93</accession>
<dbReference type="InterPro" id="IPR014756">
    <property type="entry name" value="Ig_E-set"/>
</dbReference>
<name>A0A8E5JT93_SCHGR</name>
<reference evidence="6" key="1">
    <citation type="journal article" date="2021" name="J. Neurophysiol.">
        <title>Gene transcription changes in a locust model of noise-induced deafness.</title>
        <authorList>
            <person name="French A.S."/>
            <person name="Warren B."/>
        </authorList>
    </citation>
    <scope>NUCLEOTIDE SEQUENCE</scope>
</reference>
<sequence>MRTAAALALLALAAAVAAVPARMVAKEADQVQLTRHKDIIRLLKHYRQSPLWEDMATIARDYKLQPENYQVPELVEEFTRMEQSGEFLPMQQPSSVFDDHHLDQIKLFFDLLYHAKDYDTFYKTALYLRERVNRDQFMVAFLTSVRMRQDTKDFVLPPLYEIYPELFITSDVIQEVYDARLGGYASGGKPYYILANYTGYPTAHTPDQRLSYYLEDVGLNEFFADFNYRFPYFLSAANYTMEYGKVRGDVFYHVLRHLFARYFHERLSLGLPDVSSINDDKVSLTAYYPELRLQNGVEIPVRPAKLNIPDGDLTALQRIWFSEYRVLEAIDMGLAIHAIDGRFRYKPSEAVNMLANMIQNNADSIHPRYYGSVYNELLSFFGKYLEPAQRYGVAGTVFGKYETMLRDPLYYRIVKRVLRVFQEYQNYLKPYTRRELEFPGVKIESVDVDRLVTFFENFDIEVDNTLKVSSAEEAEKVKIFARQPRLNHKPFTYRIKVSSEKPTKAIFRTFYGPRYDSYGNEMTVDEARQYFVEFDRFVYEVQAGENEISRSSRDFPSARPSPLSTSELESAVNEALQGKQPFSPAAAARRGFPERLVLPRGSRQGLPLRFYVIASYLPSNATAASADAQSLVAGYWTAELADGRPVAFPFDRRIPHYYDLPNTYIGDVVVYHKTIDEINRPAV</sequence>
<evidence type="ECO:0000259" key="3">
    <source>
        <dbReference type="Pfam" id="PF00372"/>
    </source>
</evidence>
<dbReference type="GO" id="GO:0005615">
    <property type="term" value="C:extracellular space"/>
    <property type="evidence" value="ECO:0007669"/>
    <property type="project" value="UniProtKB-ARBA"/>
</dbReference>
<dbReference type="GO" id="GO:0045735">
    <property type="term" value="F:nutrient reservoir activity"/>
    <property type="evidence" value="ECO:0007669"/>
    <property type="project" value="UniProtKB-KW"/>
</dbReference>
<dbReference type="GeneID" id="126336408"/>
<dbReference type="SUPFAM" id="SSF48056">
    <property type="entry name" value="Di-copper centre-containing domain"/>
    <property type="match status" value="1"/>
</dbReference>
<feature type="domain" description="Hemocyanin middle" evidence="3">
    <location>
        <begin position="158"/>
        <end position="421"/>
    </location>
</feature>
<dbReference type="PANTHER" id="PTHR11511:SF5">
    <property type="entry name" value="FAT-BODY PROTEIN 1-RELATED"/>
    <property type="match status" value="1"/>
</dbReference>
<dbReference type="Gene3D" id="2.60.40.1520">
    <property type="entry name" value="Hemocyanin, C-terminal domain"/>
    <property type="match status" value="1"/>
</dbReference>
<organism evidence="6">
    <name type="scientific">Schistocerca gregaria</name>
    <name type="common">Desert locust</name>
    <name type="synonym">Gryllus gregarius</name>
    <dbReference type="NCBI Taxonomy" id="7010"/>
    <lineage>
        <taxon>Eukaryota</taxon>
        <taxon>Metazoa</taxon>
        <taxon>Ecdysozoa</taxon>
        <taxon>Arthropoda</taxon>
        <taxon>Hexapoda</taxon>
        <taxon>Insecta</taxon>
        <taxon>Pterygota</taxon>
        <taxon>Neoptera</taxon>
        <taxon>Polyneoptera</taxon>
        <taxon>Orthoptera</taxon>
        <taxon>Caelifera</taxon>
        <taxon>Acrididea</taxon>
        <taxon>Acridomorpha</taxon>
        <taxon>Acridoidea</taxon>
        <taxon>Acrididae</taxon>
        <taxon>Cyrtacanthacridinae</taxon>
        <taxon>Schistocerca</taxon>
    </lineage>
</organism>
<dbReference type="InterPro" id="IPR037020">
    <property type="entry name" value="Hemocyanin_C_sf"/>
</dbReference>
<evidence type="ECO:0000313" key="6">
    <source>
        <dbReference type="EMBL" id="QVD39509.1"/>
    </source>
</evidence>
<proteinExistence type="evidence at transcript level"/>
<dbReference type="InterPro" id="IPR036697">
    <property type="entry name" value="Hemocyanin_N_sf"/>
</dbReference>
<dbReference type="Gene3D" id="1.20.1370.10">
    <property type="entry name" value="Hemocyanin, N-terminal domain"/>
    <property type="match status" value="1"/>
</dbReference>
<dbReference type="Pfam" id="PF03723">
    <property type="entry name" value="Hemocyanin_C"/>
    <property type="match status" value="1"/>
</dbReference>
<keyword evidence="2" id="KW-0732">Signal</keyword>
<keyword evidence="1" id="KW-0758">Storage protein</keyword>
<dbReference type="SUPFAM" id="SSF81296">
    <property type="entry name" value="E set domains"/>
    <property type="match status" value="1"/>
</dbReference>
<evidence type="ECO:0000259" key="4">
    <source>
        <dbReference type="Pfam" id="PF03722"/>
    </source>
</evidence>
<evidence type="ECO:0000256" key="2">
    <source>
        <dbReference type="SAM" id="SignalP"/>
    </source>
</evidence>
<dbReference type="InterPro" id="IPR008922">
    <property type="entry name" value="Di-copper_centre_dom_sf"/>
</dbReference>
<dbReference type="PANTHER" id="PTHR11511">
    <property type="entry name" value="LARVAL STORAGE PROTEIN/PHENOLOXIDASE"/>
    <property type="match status" value="1"/>
</dbReference>
<feature type="domain" description="Hemocyanin C-terminal" evidence="5">
    <location>
        <begin position="430"/>
        <end position="672"/>
    </location>
</feature>
<dbReference type="PRINTS" id="PR00187">
    <property type="entry name" value="HAEMOCYANIN"/>
</dbReference>
<dbReference type="OrthoDB" id="6371642at2759"/>
<dbReference type="Pfam" id="PF00372">
    <property type="entry name" value="Hemocyanin_M"/>
    <property type="match status" value="1"/>
</dbReference>
<dbReference type="SUPFAM" id="SSF48050">
    <property type="entry name" value="Hemocyanin, N-terminal domain"/>
    <property type="match status" value="1"/>
</dbReference>
<dbReference type="RefSeq" id="XP_049856057.1">
    <property type="nucleotide sequence ID" value="XM_050000100.1"/>
</dbReference>
<dbReference type="Pfam" id="PF03722">
    <property type="entry name" value="Hemocyanin_N"/>
    <property type="match status" value="1"/>
</dbReference>
<dbReference type="InterPro" id="IPR013788">
    <property type="entry name" value="Hemocyanin/hexamerin"/>
</dbReference>
<dbReference type="InterPro" id="IPR005204">
    <property type="entry name" value="Hemocyanin_N"/>
</dbReference>
<dbReference type="Gene3D" id="1.10.1280.10">
    <property type="entry name" value="Di-copper center containing domain from catechol oxidase"/>
    <property type="match status" value="1"/>
</dbReference>
<dbReference type="AlphaFoldDB" id="A0A8E5JT93"/>
<evidence type="ECO:0000259" key="5">
    <source>
        <dbReference type="Pfam" id="PF03723"/>
    </source>
</evidence>
<feature type="chain" id="PRO_5034849231" evidence="2">
    <location>
        <begin position="19"/>
        <end position="683"/>
    </location>
</feature>
<evidence type="ECO:0000256" key="1">
    <source>
        <dbReference type="ARBA" id="ARBA00022761"/>
    </source>
</evidence>
<feature type="signal peptide" evidence="2">
    <location>
        <begin position="1"/>
        <end position="18"/>
    </location>
</feature>
<dbReference type="PROSITE" id="PS00210">
    <property type="entry name" value="HEMOCYANIN_2"/>
    <property type="match status" value="1"/>
</dbReference>
<protein>
    <submittedName>
        <fullName evidence="6">Hexamerin-like protein</fullName>
    </submittedName>
</protein>